<dbReference type="InterPro" id="IPR050660">
    <property type="entry name" value="NEK_Ser/Thr_kinase"/>
</dbReference>
<keyword evidence="3" id="KW-0547">Nucleotide-binding</keyword>
<evidence type="ECO:0000256" key="5">
    <source>
        <dbReference type="ARBA" id="ARBA00022840"/>
    </source>
</evidence>
<dbReference type="EMBL" id="LT882677">
    <property type="protein sequence ID" value="SMY21866.1"/>
    <property type="molecule type" value="Genomic_DNA"/>
</dbReference>
<dbReference type="AlphaFoldDB" id="A0A1Y6LBK2"/>
<protein>
    <recommendedName>
        <fullName evidence="1">non-specific serine/threonine protein kinase</fullName>
        <ecNumber evidence="1">2.7.11.1</ecNumber>
    </recommendedName>
</protein>
<evidence type="ECO:0000259" key="6">
    <source>
        <dbReference type="PROSITE" id="PS50011"/>
    </source>
</evidence>
<keyword evidence="4" id="KW-0418">Kinase</keyword>
<dbReference type="GO" id="GO:0004674">
    <property type="term" value="F:protein serine/threonine kinase activity"/>
    <property type="evidence" value="ECO:0007669"/>
    <property type="project" value="UniProtKB-EC"/>
</dbReference>
<evidence type="ECO:0000256" key="3">
    <source>
        <dbReference type="ARBA" id="ARBA00022741"/>
    </source>
</evidence>
<dbReference type="SUPFAM" id="SSF56112">
    <property type="entry name" value="Protein kinase-like (PK-like)"/>
    <property type="match status" value="1"/>
</dbReference>
<reference evidence="7 8" key="1">
    <citation type="submission" date="2016-10" db="EMBL/GenBank/DDBJ databases">
        <authorList>
            <person name="Varghese N."/>
        </authorList>
    </citation>
    <scope>NUCLEOTIDE SEQUENCE [LARGE SCALE GENOMIC DNA]</scope>
</reference>
<dbReference type="PANTHER" id="PTHR43671:SF13">
    <property type="entry name" value="SERINE_THREONINE-PROTEIN KINASE NEK2"/>
    <property type="match status" value="1"/>
</dbReference>
<evidence type="ECO:0000313" key="8">
    <source>
        <dbReference type="Proteomes" id="UP000215453"/>
    </source>
</evidence>
<evidence type="ECO:0000313" key="7">
    <source>
        <dbReference type="EMBL" id="SMY21866.1"/>
    </source>
</evidence>
<dbReference type="EC" id="2.7.11.1" evidence="1"/>
<dbReference type="PROSITE" id="PS50011">
    <property type="entry name" value="PROTEIN_KINASE_DOM"/>
    <property type="match status" value="1"/>
</dbReference>
<dbReference type="InterPro" id="IPR011009">
    <property type="entry name" value="Kinase-like_dom_sf"/>
</dbReference>
<dbReference type="GO" id="GO:0005524">
    <property type="term" value="F:ATP binding"/>
    <property type="evidence" value="ECO:0007669"/>
    <property type="project" value="UniProtKB-KW"/>
</dbReference>
<evidence type="ECO:0000256" key="2">
    <source>
        <dbReference type="ARBA" id="ARBA00022679"/>
    </source>
</evidence>
<proteinExistence type="predicted"/>
<organism evidence="7 8">
    <name type="scientific">Zymoseptoria tritici ST99CH_1A5</name>
    <dbReference type="NCBI Taxonomy" id="1276529"/>
    <lineage>
        <taxon>Eukaryota</taxon>
        <taxon>Fungi</taxon>
        <taxon>Dikarya</taxon>
        <taxon>Ascomycota</taxon>
        <taxon>Pezizomycotina</taxon>
        <taxon>Dothideomycetes</taxon>
        <taxon>Dothideomycetidae</taxon>
        <taxon>Mycosphaerellales</taxon>
        <taxon>Mycosphaerellaceae</taxon>
        <taxon>Zymoseptoria</taxon>
    </lineage>
</organism>
<dbReference type="InterPro" id="IPR000719">
    <property type="entry name" value="Prot_kinase_dom"/>
</dbReference>
<dbReference type="Gene3D" id="1.10.510.10">
    <property type="entry name" value="Transferase(Phosphotransferase) domain 1"/>
    <property type="match status" value="1"/>
</dbReference>
<dbReference type="PANTHER" id="PTHR43671">
    <property type="entry name" value="SERINE/THREONINE-PROTEIN KINASE NEK"/>
    <property type="match status" value="1"/>
</dbReference>
<dbReference type="Pfam" id="PF00069">
    <property type="entry name" value="Pkinase"/>
    <property type="match status" value="1"/>
</dbReference>
<accession>A0A1Y6LBK2</accession>
<feature type="domain" description="Protein kinase" evidence="6">
    <location>
        <begin position="1"/>
        <end position="207"/>
    </location>
</feature>
<dbReference type="Proteomes" id="UP000215453">
    <property type="component" value="Chromosome 2"/>
</dbReference>
<sequence length="211" mass="23322">MTSREPRVFDVLEPMKCLQYIKPDNVFLNTSEVQGTKEVANAALGDFDIAFGLEDGQVLSAPGPVGNPMWRSPEAQVGCGLTMASDIFSFGLVCLYAMGAGDMLIIDPKVLEFLGMSPEEEVLSRHVEYFGPASDVLYKRIGNETGRAFLKKTINASTVPYETDPERRLTHWGQDLGPVALGIIGRMTSMDPPARPTITEILEHAWWREEN</sequence>
<evidence type="ECO:0000256" key="4">
    <source>
        <dbReference type="ARBA" id="ARBA00022777"/>
    </source>
</evidence>
<keyword evidence="5" id="KW-0067">ATP-binding</keyword>
<gene>
    <name evidence="7" type="ORF">ZT1A5_G3304</name>
</gene>
<keyword evidence="2" id="KW-0808">Transferase</keyword>
<name>A0A1Y6LBK2_ZYMTR</name>
<evidence type="ECO:0000256" key="1">
    <source>
        <dbReference type="ARBA" id="ARBA00012513"/>
    </source>
</evidence>